<protein>
    <recommendedName>
        <fullName evidence="14">Methionine--tRNA ligase</fullName>
        <ecNumber evidence="14">6.1.1.10</ecNumber>
    </recommendedName>
    <alternativeName>
        <fullName evidence="14">Methionyl-tRNA synthetase</fullName>
        <shortName evidence="14">MetRS</shortName>
    </alternativeName>
</protein>
<evidence type="ECO:0000256" key="8">
    <source>
        <dbReference type="ARBA" id="ARBA00022833"/>
    </source>
</evidence>
<dbReference type="NCBIfam" id="TIGR00398">
    <property type="entry name" value="metG"/>
    <property type="match status" value="1"/>
</dbReference>
<comment type="cofactor">
    <cofactor evidence="14">
        <name>Zn(2+)</name>
        <dbReference type="ChEBI" id="CHEBI:29105"/>
    </cofactor>
    <text evidence="14">Binds 1 zinc ion per subunit.</text>
</comment>
<comment type="function">
    <text evidence="1 14">Is required not only for elongation of protein synthesis but also for the initiation of all mRNA translation through initiator tRNA(fMet) aminoacylation.</text>
</comment>
<feature type="compositionally biased region" description="Low complexity" evidence="15">
    <location>
        <begin position="598"/>
        <end position="609"/>
    </location>
</feature>
<dbReference type="GO" id="GO:0017101">
    <property type="term" value="C:aminoacyl-tRNA synthetase multienzyme complex"/>
    <property type="evidence" value="ECO:0007669"/>
    <property type="project" value="TreeGrafter"/>
</dbReference>
<evidence type="ECO:0000256" key="10">
    <source>
        <dbReference type="ARBA" id="ARBA00022884"/>
    </source>
</evidence>
<feature type="binding site" evidence="14">
    <location>
        <position position="337"/>
    </location>
    <ligand>
        <name>ATP</name>
        <dbReference type="ChEBI" id="CHEBI:30616"/>
    </ligand>
</feature>
<dbReference type="InterPro" id="IPR009080">
    <property type="entry name" value="tRNAsynth_Ia_anticodon-bd"/>
</dbReference>
<dbReference type="PRINTS" id="PR01041">
    <property type="entry name" value="TRNASYNTHMET"/>
</dbReference>
<accession>A0A9Q9BGM8</accession>
<dbReference type="InterPro" id="IPR041872">
    <property type="entry name" value="Anticodon_Met"/>
</dbReference>
<dbReference type="InterPro" id="IPR014758">
    <property type="entry name" value="Met-tRNA_synth"/>
</dbReference>
<dbReference type="GO" id="GO:0046872">
    <property type="term" value="F:metal ion binding"/>
    <property type="evidence" value="ECO:0007669"/>
    <property type="project" value="UniProtKB-KW"/>
</dbReference>
<keyword evidence="6 14" id="KW-0436">Ligase</keyword>
<evidence type="ECO:0000256" key="4">
    <source>
        <dbReference type="ARBA" id="ARBA00022490"/>
    </source>
</evidence>
<feature type="binding site" evidence="14">
    <location>
        <position position="145"/>
    </location>
    <ligand>
        <name>Zn(2+)</name>
        <dbReference type="ChEBI" id="CHEBI:29105"/>
    </ligand>
</feature>
<gene>
    <name evidence="14 17" type="primary">metG</name>
    <name evidence="17" type="ORF">E4N86_02180</name>
</gene>
<keyword evidence="8 14" id="KW-0862">Zinc</keyword>
<keyword evidence="9 14" id="KW-0067">ATP-binding</keyword>
<comment type="catalytic activity">
    <reaction evidence="13 14">
        <text>tRNA(Met) + L-methionine + ATP = L-methionyl-tRNA(Met) + AMP + diphosphate</text>
        <dbReference type="Rhea" id="RHEA:13481"/>
        <dbReference type="Rhea" id="RHEA-COMP:9667"/>
        <dbReference type="Rhea" id="RHEA-COMP:9698"/>
        <dbReference type="ChEBI" id="CHEBI:30616"/>
        <dbReference type="ChEBI" id="CHEBI:33019"/>
        <dbReference type="ChEBI" id="CHEBI:57844"/>
        <dbReference type="ChEBI" id="CHEBI:78442"/>
        <dbReference type="ChEBI" id="CHEBI:78530"/>
        <dbReference type="ChEBI" id="CHEBI:456215"/>
        <dbReference type="EC" id="6.1.1.10"/>
    </reaction>
</comment>
<comment type="subunit">
    <text evidence="14">Homodimer.</text>
</comment>
<organism evidence="17 18">
    <name type="scientific">Treponema denticola</name>
    <dbReference type="NCBI Taxonomy" id="158"/>
    <lineage>
        <taxon>Bacteria</taxon>
        <taxon>Pseudomonadati</taxon>
        <taxon>Spirochaetota</taxon>
        <taxon>Spirochaetia</taxon>
        <taxon>Spirochaetales</taxon>
        <taxon>Treponemataceae</taxon>
        <taxon>Treponema</taxon>
    </lineage>
</organism>
<evidence type="ECO:0000256" key="7">
    <source>
        <dbReference type="ARBA" id="ARBA00022741"/>
    </source>
</evidence>
<keyword evidence="12 14" id="KW-0030">Aminoacyl-tRNA synthetase</keyword>
<dbReference type="PROSITE" id="PS50886">
    <property type="entry name" value="TRBD"/>
    <property type="match status" value="1"/>
</dbReference>
<feature type="binding site" evidence="14">
    <location>
        <position position="142"/>
    </location>
    <ligand>
        <name>Zn(2+)</name>
        <dbReference type="ChEBI" id="CHEBI:29105"/>
    </ligand>
</feature>
<reference evidence="17" key="1">
    <citation type="submission" date="2020-04" db="EMBL/GenBank/DDBJ databases">
        <title>Comparative genomics of oral phylogroup-2 Treponema strains.</title>
        <authorList>
            <person name="Zeng H."/>
            <person name="Chan Y.K."/>
            <person name="Watt R.M."/>
        </authorList>
    </citation>
    <scope>NUCLEOTIDE SEQUENCE</scope>
    <source>
        <strain evidence="17">OMZ 905</strain>
    </source>
</reference>
<feature type="binding site" evidence="14">
    <location>
        <position position="155"/>
    </location>
    <ligand>
        <name>Zn(2+)</name>
        <dbReference type="ChEBI" id="CHEBI:29105"/>
    </ligand>
</feature>
<feature type="binding site" evidence="14">
    <location>
        <position position="158"/>
    </location>
    <ligand>
        <name>Zn(2+)</name>
        <dbReference type="ChEBI" id="CHEBI:29105"/>
    </ligand>
</feature>
<evidence type="ECO:0000256" key="2">
    <source>
        <dbReference type="ARBA" id="ARBA00004496"/>
    </source>
</evidence>
<dbReference type="InterPro" id="IPR014729">
    <property type="entry name" value="Rossmann-like_a/b/a_fold"/>
</dbReference>
<dbReference type="InterPro" id="IPR033911">
    <property type="entry name" value="MetRS_core"/>
</dbReference>
<comment type="similarity">
    <text evidence="3 14">Belongs to the class-I aminoacyl-tRNA synthetase family. MetG type 1 subfamily.</text>
</comment>
<evidence type="ECO:0000256" key="12">
    <source>
        <dbReference type="ARBA" id="ARBA00023146"/>
    </source>
</evidence>
<dbReference type="GO" id="GO:0005524">
    <property type="term" value="F:ATP binding"/>
    <property type="evidence" value="ECO:0007669"/>
    <property type="project" value="UniProtKB-UniRule"/>
</dbReference>
<evidence type="ECO:0000256" key="1">
    <source>
        <dbReference type="ARBA" id="ARBA00003314"/>
    </source>
</evidence>
<dbReference type="Gene3D" id="2.20.28.20">
    <property type="entry name" value="Methionyl-tRNA synthetase, Zn-domain"/>
    <property type="match status" value="1"/>
</dbReference>
<dbReference type="SUPFAM" id="SSF50249">
    <property type="entry name" value="Nucleic acid-binding proteins"/>
    <property type="match status" value="1"/>
</dbReference>
<keyword evidence="14" id="KW-0479">Metal-binding</keyword>
<evidence type="ECO:0000256" key="14">
    <source>
        <dbReference type="HAMAP-Rule" id="MF_00098"/>
    </source>
</evidence>
<proteinExistence type="inferred from homology"/>
<evidence type="ECO:0000313" key="18">
    <source>
        <dbReference type="Proteomes" id="UP001056981"/>
    </source>
</evidence>
<dbReference type="PANTHER" id="PTHR45765:SF1">
    <property type="entry name" value="METHIONINE--TRNA LIGASE, CYTOPLASMIC"/>
    <property type="match status" value="1"/>
</dbReference>
<evidence type="ECO:0000256" key="9">
    <source>
        <dbReference type="ARBA" id="ARBA00022840"/>
    </source>
</evidence>
<comment type="subcellular location">
    <subcellularLocation>
        <location evidence="2 14">Cytoplasm</location>
    </subcellularLocation>
</comment>
<evidence type="ECO:0000256" key="5">
    <source>
        <dbReference type="ARBA" id="ARBA00022555"/>
    </source>
</evidence>
<dbReference type="InterPro" id="IPR001412">
    <property type="entry name" value="aa-tRNA-synth_I_CS"/>
</dbReference>
<dbReference type="CDD" id="cd00814">
    <property type="entry name" value="MetRS_core"/>
    <property type="match status" value="1"/>
</dbReference>
<name>A0A9Q9BGM8_TREDN</name>
<sequence>MKRKLVTSALPYVNNFPHLGNLIQVLSADVFARFCRLKEYETLYICGTDEYGTATETKALEEKKSPEELCSFYHAIHAEIYNWFNIAFDYFGRTSTPQQTEITQGIFNGLDKNGYITEHTIEQLYCPSCKRFLADRYVLGTCPSCSYDGARGDQCEHCGKLLDPTDLKEPRCSSCGASPEVRSTTHLYINLPKIVPEYEKWMPKTAEDGRWSNNALQMSKSWLRDGLQERAITRDLKWGIPVPKEGFEDKVFYVWFDAPIGYISITKCWADLAGKDWKAWWLDQNDVELFQFIGKDNIPFHTVIFPCSLIGSGKNWTKLFHMSGTEFLNYENGKFSKSKGVGVFGNDAKESGIPADMWRFYIFYNRPEKNDTQFTWKDFQERVNSELIGNLCNLVNRTTTFIHRYYDGKIPQVDGAKSGREDIKSMVKSLREAASASFKKITELSDWAELRDSFHEAFALSSVANKAFQDGEPWKRRETDPEYAEALMSELCYLIKDILILIHPYMPQYADQATGFFGQKIWSGNIFDGKVPQFNKPEGVFLSWKNLGEREGLKTVENPVIIFKTLDNKVIDAYRERYSGSQKDRKKSEEGCSACKNSGSSKSDAAASSAKPEVKLSPAELFSKKIALKTAKIISVERHPDADKLYIEKLDDGSGEERTILSGLVPFLKEDEILGKTVIIADNLKPRKMRGIESKGMLLAASWYDEEEKEHVELLQAPWATPGTPVILEGDADSSDPEAVKAFYAQKPAAIDADTFFAAPILIDDYIPKIEGKKLLAAGKEMKLEKVKTGEAG</sequence>
<feature type="domain" description="TRNA-binding" evidence="16">
    <location>
        <begin position="622"/>
        <end position="727"/>
    </location>
</feature>
<dbReference type="InterPro" id="IPR012340">
    <property type="entry name" value="NA-bd_OB-fold"/>
</dbReference>
<dbReference type="NCBIfam" id="NF001100">
    <property type="entry name" value="PRK00133.1"/>
    <property type="match status" value="1"/>
</dbReference>
<dbReference type="Pfam" id="PF09334">
    <property type="entry name" value="tRNA-synt_1g"/>
    <property type="match status" value="1"/>
</dbReference>
<feature type="short sequence motif" description="'KMSKS' region" evidence="14">
    <location>
        <begin position="334"/>
        <end position="338"/>
    </location>
</feature>
<feature type="region of interest" description="Disordered" evidence="15">
    <location>
        <begin position="581"/>
        <end position="609"/>
    </location>
</feature>
<dbReference type="EC" id="6.1.1.10" evidence="14"/>
<dbReference type="InterPro" id="IPR029038">
    <property type="entry name" value="MetRS_Zn"/>
</dbReference>
<dbReference type="InterPro" id="IPR002547">
    <property type="entry name" value="tRNA-bd_dom"/>
</dbReference>
<keyword evidence="4 14" id="KW-0963">Cytoplasm</keyword>
<dbReference type="SUPFAM" id="SSF47323">
    <property type="entry name" value="Anticodon-binding domain of a subclass of class I aminoacyl-tRNA synthetases"/>
    <property type="match status" value="1"/>
</dbReference>
<evidence type="ECO:0000256" key="6">
    <source>
        <dbReference type="ARBA" id="ARBA00022598"/>
    </source>
</evidence>
<dbReference type="InterPro" id="IPR015413">
    <property type="entry name" value="Methionyl/Leucyl_tRNA_Synth"/>
</dbReference>
<keyword evidence="7 14" id="KW-0547">Nucleotide-binding</keyword>
<dbReference type="GO" id="GO:0006431">
    <property type="term" value="P:methionyl-tRNA aminoacylation"/>
    <property type="evidence" value="ECO:0007669"/>
    <property type="project" value="UniProtKB-UniRule"/>
</dbReference>
<dbReference type="EMBL" id="CP051635">
    <property type="protein sequence ID" value="UTC99574.1"/>
    <property type="molecule type" value="Genomic_DNA"/>
</dbReference>
<dbReference type="PANTHER" id="PTHR45765">
    <property type="entry name" value="METHIONINE--TRNA LIGASE"/>
    <property type="match status" value="1"/>
</dbReference>
<evidence type="ECO:0000259" key="16">
    <source>
        <dbReference type="PROSITE" id="PS50886"/>
    </source>
</evidence>
<keyword evidence="5 14" id="KW-0820">tRNA-binding</keyword>
<dbReference type="HAMAP" id="MF_00098">
    <property type="entry name" value="Met_tRNA_synth_type1"/>
    <property type="match status" value="1"/>
</dbReference>
<evidence type="ECO:0000256" key="13">
    <source>
        <dbReference type="ARBA" id="ARBA00047364"/>
    </source>
</evidence>
<dbReference type="PROSITE" id="PS00178">
    <property type="entry name" value="AA_TRNA_LIGASE_I"/>
    <property type="match status" value="1"/>
</dbReference>
<evidence type="ECO:0000256" key="15">
    <source>
        <dbReference type="SAM" id="MobiDB-lite"/>
    </source>
</evidence>
<dbReference type="Gene3D" id="1.10.730.10">
    <property type="entry name" value="Isoleucyl-tRNA Synthetase, Domain 1"/>
    <property type="match status" value="1"/>
</dbReference>
<evidence type="ECO:0000256" key="11">
    <source>
        <dbReference type="ARBA" id="ARBA00022917"/>
    </source>
</evidence>
<dbReference type="GO" id="GO:0005829">
    <property type="term" value="C:cytosol"/>
    <property type="evidence" value="ECO:0007669"/>
    <property type="project" value="TreeGrafter"/>
</dbReference>
<evidence type="ECO:0000256" key="3">
    <source>
        <dbReference type="ARBA" id="ARBA00008258"/>
    </source>
</evidence>
<dbReference type="SUPFAM" id="SSF52374">
    <property type="entry name" value="Nucleotidylyl transferase"/>
    <property type="match status" value="1"/>
</dbReference>
<dbReference type="SUPFAM" id="SSF57770">
    <property type="entry name" value="Methionyl-tRNA synthetase (MetRS), Zn-domain"/>
    <property type="match status" value="1"/>
</dbReference>
<dbReference type="Pfam" id="PF01588">
    <property type="entry name" value="tRNA_bind"/>
    <property type="match status" value="1"/>
</dbReference>
<dbReference type="Gene3D" id="3.40.50.620">
    <property type="entry name" value="HUPs"/>
    <property type="match status" value="1"/>
</dbReference>
<dbReference type="Gene3D" id="2.40.50.140">
    <property type="entry name" value="Nucleic acid-binding proteins"/>
    <property type="match status" value="1"/>
</dbReference>
<dbReference type="GO" id="GO:0004825">
    <property type="term" value="F:methionine-tRNA ligase activity"/>
    <property type="evidence" value="ECO:0007669"/>
    <property type="project" value="UniProtKB-UniRule"/>
</dbReference>
<dbReference type="InterPro" id="IPR023458">
    <property type="entry name" value="Met-tRNA_ligase_1"/>
</dbReference>
<dbReference type="FunFam" id="2.20.28.20:FF:000001">
    <property type="entry name" value="Methionine--tRNA ligase"/>
    <property type="match status" value="1"/>
</dbReference>
<dbReference type="Proteomes" id="UP001056981">
    <property type="component" value="Chromosome"/>
</dbReference>
<dbReference type="CDD" id="cd07957">
    <property type="entry name" value="Anticodon_Ia_Met"/>
    <property type="match status" value="1"/>
</dbReference>
<evidence type="ECO:0000313" key="17">
    <source>
        <dbReference type="EMBL" id="UTC99574.1"/>
    </source>
</evidence>
<dbReference type="GO" id="GO:0000049">
    <property type="term" value="F:tRNA binding"/>
    <property type="evidence" value="ECO:0007669"/>
    <property type="project" value="UniProtKB-UniRule"/>
</dbReference>
<feature type="compositionally biased region" description="Basic and acidic residues" evidence="15">
    <location>
        <begin position="581"/>
        <end position="590"/>
    </location>
</feature>
<keyword evidence="11 14" id="KW-0648">Protein biosynthesis</keyword>
<dbReference type="AlphaFoldDB" id="A0A9Q9BGM8"/>
<feature type="short sequence motif" description="'HIGH' region" evidence="14">
    <location>
        <begin position="11"/>
        <end position="21"/>
    </location>
</feature>
<dbReference type="RefSeq" id="WP_253716591.1">
    <property type="nucleotide sequence ID" value="NZ_CP051522.1"/>
</dbReference>
<keyword evidence="10 14" id="KW-0694">RNA-binding</keyword>